<dbReference type="Gene3D" id="3.50.50.60">
    <property type="entry name" value="FAD/NAD(P)-binding domain"/>
    <property type="match status" value="1"/>
</dbReference>
<dbReference type="InterPro" id="IPR012132">
    <property type="entry name" value="GMC_OxRdtase"/>
</dbReference>
<dbReference type="KEGG" id="goe:100905637"/>
<evidence type="ECO:0000259" key="3">
    <source>
        <dbReference type="PROSITE" id="PS00624"/>
    </source>
</evidence>
<name>A0AAJ6VZI4_9ACAR</name>
<keyword evidence="2" id="KW-0274">FAD</keyword>
<keyword evidence="4" id="KW-1185">Reference proteome</keyword>
<dbReference type="InterPro" id="IPR007867">
    <property type="entry name" value="GMC_OxRtase_C"/>
</dbReference>
<dbReference type="PANTHER" id="PTHR11552">
    <property type="entry name" value="GLUCOSE-METHANOL-CHOLINE GMC OXIDOREDUCTASE"/>
    <property type="match status" value="1"/>
</dbReference>
<feature type="binding site" evidence="2">
    <location>
        <position position="118"/>
    </location>
    <ligand>
        <name>FAD</name>
        <dbReference type="ChEBI" id="CHEBI:57692"/>
    </ligand>
</feature>
<dbReference type="Pfam" id="PF00732">
    <property type="entry name" value="GMC_oxred_N"/>
    <property type="match status" value="1"/>
</dbReference>
<dbReference type="AlphaFoldDB" id="A0AAJ6VZI4"/>
<dbReference type="GO" id="GO:0050660">
    <property type="term" value="F:flavin adenine dinucleotide binding"/>
    <property type="evidence" value="ECO:0007669"/>
    <property type="project" value="InterPro"/>
</dbReference>
<evidence type="ECO:0000313" key="4">
    <source>
        <dbReference type="Proteomes" id="UP000694867"/>
    </source>
</evidence>
<dbReference type="SUPFAM" id="SSF54373">
    <property type="entry name" value="FAD-linked reductases, C-terminal domain"/>
    <property type="match status" value="1"/>
</dbReference>
<dbReference type="Proteomes" id="UP000694867">
    <property type="component" value="Unplaced"/>
</dbReference>
<dbReference type="SUPFAM" id="SSF51905">
    <property type="entry name" value="FAD/NAD(P)-binding domain"/>
    <property type="match status" value="1"/>
</dbReference>
<dbReference type="PANTHER" id="PTHR11552:SF227">
    <property type="entry name" value="GLUCOSE DEHYDROGENASE [FAD, QUINONE]-LIKE PROTEIN"/>
    <property type="match status" value="1"/>
</dbReference>
<gene>
    <name evidence="5" type="primary">LOC100905637</name>
</gene>
<dbReference type="InterPro" id="IPR000172">
    <property type="entry name" value="GMC_OxRdtase_N"/>
</dbReference>
<reference evidence="5" key="1">
    <citation type="submission" date="2025-08" db="UniProtKB">
        <authorList>
            <consortium name="RefSeq"/>
        </authorList>
    </citation>
    <scope>IDENTIFICATION</scope>
</reference>
<feature type="domain" description="Glucose-methanol-choline oxidoreductase N-terminal" evidence="3">
    <location>
        <begin position="292"/>
        <end position="306"/>
    </location>
</feature>
<proteinExistence type="inferred from homology"/>
<dbReference type="PIRSF" id="PIRSF000137">
    <property type="entry name" value="Alcohol_oxidase"/>
    <property type="match status" value="1"/>
</dbReference>
<protein>
    <submittedName>
        <fullName evidence="5">Glucose dehydrogenase [FAD, quinone]</fullName>
    </submittedName>
</protein>
<comment type="similarity">
    <text evidence="1">Belongs to the GMC oxidoreductase family.</text>
</comment>
<dbReference type="RefSeq" id="XP_003745578.1">
    <property type="nucleotide sequence ID" value="XM_003745530.1"/>
</dbReference>
<dbReference type="Gene3D" id="3.30.560.10">
    <property type="entry name" value="Glucose Oxidase, domain 3"/>
    <property type="match status" value="1"/>
</dbReference>
<dbReference type="PROSITE" id="PS00624">
    <property type="entry name" value="GMC_OXRED_2"/>
    <property type="match status" value="1"/>
</dbReference>
<dbReference type="GO" id="GO:0016614">
    <property type="term" value="F:oxidoreductase activity, acting on CH-OH group of donors"/>
    <property type="evidence" value="ECO:0007669"/>
    <property type="project" value="InterPro"/>
</dbReference>
<evidence type="ECO:0000256" key="2">
    <source>
        <dbReference type="PIRSR" id="PIRSR000137-2"/>
    </source>
</evidence>
<comment type="cofactor">
    <cofactor evidence="2">
        <name>FAD</name>
        <dbReference type="ChEBI" id="CHEBI:57692"/>
    </cofactor>
</comment>
<accession>A0AAJ6VZI4</accession>
<dbReference type="Pfam" id="PF05199">
    <property type="entry name" value="GMC_oxred_C"/>
    <property type="match status" value="1"/>
</dbReference>
<organism evidence="4 5">
    <name type="scientific">Galendromus occidentalis</name>
    <name type="common">western predatory mite</name>
    <dbReference type="NCBI Taxonomy" id="34638"/>
    <lineage>
        <taxon>Eukaryota</taxon>
        <taxon>Metazoa</taxon>
        <taxon>Ecdysozoa</taxon>
        <taxon>Arthropoda</taxon>
        <taxon>Chelicerata</taxon>
        <taxon>Arachnida</taxon>
        <taxon>Acari</taxon>
        <taxon>Parasitiformes</taxon>
        <taxon>Mesostigmata</taxon>
        <taxon>Gamasina</taxon>
        <taxon>Phytoseioidea</taxon>
        <taxon>Phytoseiidae</taxon>
        <taxon>Typhlodrominae</taxon>
        <taxon>Galendromus</taxon>
    </lineage>
</organism>
<dbReference type="GeneID" id="100905637"/>
<evidence type="ECO:0000256" key="1">
    <source>
        <dbReference type="ARBA" id="ARBA00010790"/>
    </source>
</evidence>
<sequence>MATRSIVLRMMPLLAGMFSRLADENIEFQQNALNLNYDYVVIGGGSSGAVVASRLSENPKVSVLLIESGGTENQLSDVPILAATLQKSALDWKYLTVPQEKACFGLDNRQSYWPRGKVLGGCSVLNYMLYVRGCHEDYDQWAAHGAEGWSWNDVFRYFVKSEDNRDPDIKDNGWHGKGGYLTVQRPKYQTVLAQAFVDAGKYLGYPSTDTNGAQCTGFMVPQGTIRGGARLSTSRAFLEPVLKRPNLHISLFSTATKLNINKHTRRVESVTFDRFGVPTLVYVNREVIVSAGAVNSPQLLMLSGIGPREHLAEHGIECIEDLPVGLNLQDHIFAGGVNFLVRDPVSVVQSRVFTMDLLRTYQGNATGPLTLLGGVEGLGFIKTKYADPKKDWPDFEIHFASGSPVSDGGQTLRIANGLQQRLWESVYEPHNYEDTVSLYPVMLRPKSVGYIKLRSRSPYEHPLIDPKYLTAPEDILSMVEAIKICMELIKTPPFRRYGTTLWDIPFPECKGYELYSDEYLACVARTYTSTLYHPVGTCKMGAVNDPTAVVDPRLRVKNMRNLRVVDASIMPKIVSGNTNAPAIMIAEKAADMIKEDNP</sequence>
<keyword evidence="2" id="KW-0285">Flavoprotein</keyword>
<evidence type="ECO:0000313" key="5">
    <source>
        <dbReference type="RefSeq" id="XP_003745578.1"/>
    </source>
</evidence>
<dbReference type="InterPro" id="IPR036188">
    <property type="entry name" value="FAD/NAD-bd_sf"/>
</dbReference>